<dbReference type="EMBL" id="GQ869381">
    <property type="protein sequence ID" value="ACX33900.1"/>
    <property type="molecule type" value="Genomic_DNA"/>
</dbReference>
<name>D3W8F1_9ZZZZ</name>
<evidence type="ECO:0000313" key="2">
    <source>
        <dbReference type="EMBL" id="ACX33900.1"/>
    </source>
</evidence>
<dbReference type="Pfam" id="PF02630">
    <property type="entry name" value="SCO1-SenC"/>
    <property type="match status" value="1"/>
</dbReference>
<accession>D3W8F1</accession>
<evidence type="ECO:0000256" key="1">
    <source>
        <dbReference type="ARBA" id="ARBA00010996"/>
    </source>
</evidence>
<dbReference type="InterPro" id="IPR036249">
    <property type="entry name" value="Thioredoxin-like_sf"/>
</dbReference>
<dbReference type="InterPro" id="IPR003782">
    <property type="entry name" value="SCO1/SenC"/>
</dbReference>
<dbReference type="Gene3D" id="3.40.30.10">
    <property type="entry name" value="Glutaredoxin"/>
    <property type="match status" value="1"/>
</dbReference>
<dbReference type="SUPFAM" id="SSF52833">
    <property type="entry name" value="Thioredoxin-like"/>
    <property type="match status" value="1"/>
</dbReference>
<dbReference type="PANTHER" id="PTHR12151">
    <property type="entry name" value="ELECTRON TRANSPORT PROTIN SCO1/SENC FAMILY MEMBER"/>
    <property type="match status" value="1"/>
</dbReference>
<comment type="similarity">
    <text evidence="1">Belongs to the SCO1/2 family.</text>
</comment>
<dbReference type="AlphaFoldDB" id="D3W8F1"/>
<reference evidence="2" key="1">
    <citation type="journal article" date="2010" name="Appl. Environ. Microbiol.">
        <title>Expanding small-molecule functional metagenomics through parallel screening of broad-host-range cosmid environmental DNA libraries in diverse proteobacteria.</title>
        <authorList>
            <person name="Craig J.W."/>
            <person name="Chang F.Y."/>
            <person name="Kim J.H."/>
            <person name="Obiajulu S.C."/>
            <person name="Brady S.F."/>
        </authorList>
    </citation>
    <scope>NUCLEOTIDE SEQUENCE</scope>
</reference>
<dbReference type="PANTHER" id="PTHR12151:SF25">
    <property type="entry name" value="LINALOOL DEHYDRATASE_ISOMERASE DOMAIN-CONTAINING PROTEIN"/>
    <property type="match status" value="1"/>
</dbReference>
<proteinExistence type="inferred from homology"/>
<dbReference type="CDD" id="cd02968">
    <property type="entry name" value="SCO"/>
    <property type="match status" value="1"/>
</dbReference>
<organism evidence="2">
    <name type="scientific">uncultured prokaryote AT3</name>
    <dbReference type="NCBI Taxonomy" id="672202"/>
    <lineage>
        <taxon>unclassified sequences</taxon>
        <taxon>environmental samples</taxon>
    </lineage>
</organism>
<protein>
    <submittedName>
        <fullName evidence="2">Putative electron transport protein SCO1/SenC</fullName>
    </submittedName>
</protein>
<sequence length="187" mass="21286">MKSTLFHLLVVALLATTTPSQSLAADATPGAAPAQHSVYDWPFEITDLTGQKLTLATWRGKTAVIAMDHTGSIVVCSQTSRRLRAIQNSAQRLGKPFDFIVISLDPEKDTAEGWQRYLRALDLPDAKWHFLRPSKEDALEIARRLGVNHWTEGEYLIHDLKIVRVDRQGRIVRTMEGYDRYNERFLR</sequence>